<dbReference type="GO" id="GO:0008270">
    <property type="term" value="F:zinc ion binding"/>
    <property type="evidence" value="ECO:0007669"/>
    <property type="project" value="UniProtKB-KW"/>
</dbReference>
<dbReference type="Proteomes" id="UP000178197">
    <property type="component" value="Unassembled WGS sequence"/>
</dbReference>
<dbReference type="EMBL" id="MGJT01000015">
    <property type="protein sequence ID" value="OGN12733.1"/>
    <property type="molecule type" value="Genomic_DNA"/>
</dbReference>
<evidence type="ECO:0000259" key="5">
    <source>
        <dbReference type="Pfam" id="PF01258"/>
    </source>
</evidence>
<feature type="domain" description="Zinc finger DksA/TraR C4-type" evidence="5">
    <location>
        <begin position="86"/>
        <end position="120"/>
    </location>
</feature>
<keyword evidence="3" id="KW-0862">Zinc</keyword>
<evidence type="ECO:0000256" key="3">
    <source>
        <dbReference type="ARBA" id="ARBA00022833"/>
    </source>
</evidence>
<dbReference type="Gene3D" id="1.20.120.910">
    <property type="entry name" value="DksA, coiled-coil domain"/>
    <property type="match status" value="1"/>
</dbReference>
<evidence type="ECO:0000256" key="4">
    <source>
        <dbReference type="PROSITE-ProRule" id="PRU00510"/>
    </source>
</evidence>
<organism evidence="6 7">
    <name type="scientific">Candidatus Yanofskybacteria bacterium RIFCSPHIGHO2_02_FULL_43_15c</name>
    <dbReference type="NCBI Taxonomy" id="1802679"/>
    <lineage>
        <taxon>Bacteria</taxon>
        <taxon>Candidatus Yanofskyibacteriota</taxon>
    </lineage>
</organism>
<keyword evidence="2" id="KW-0863">Zinc-finger</keyword>
<evidence type="ECO:0000313" key="7">
    <source>
        <dbReference type="Proteomes" id="UP000178197"/>
    </source>
</evidence>
<dbReference type="InterPro" id="IPR000962">
    <property type="entry name" value="Znf_DskA_TraR"/>
</dbReference>
<accession>A0A1F8FHZ8</accession>
<dbReference type="PANTHER" id="PTHR33823">
    <property type="entry name" value="RNA POLYMERASE-BINDING TRANSCRIPTION FACTOR DKSA-RELATED"/>
    <property type="match status" value="1"/>
</dbReference>
<dbReference type="AlphaFoldDB" id="A0A1F8FHZ8"/>
<dbReference type="SUPFAM" id="SSF57716">
    <property type="entry name" value="Glucocorticoid receptor-like (DNA-binding domain)"/>
    <property type="match status" value="1"/>
</dbReference>
<proteinExistence type="predicted"/>
<dbReference type="PROSITE" id="PS01102">
    <property type="entry name" value="ZF_DKSA_1"/>
    <property type="match status" value="1"/>
</dbReference>
<dbReference type="Pfam" id="PF01258">
    <property type="entry name" value="zf-dskA_traR"/>
    <property type="match status" value="1"/>
</dbReference>
<evidence type="ECO:0000256" key="2">
    <source>
        <dbReference type="ARBA" id="ARBA00022771"/>
    </source>
</evidence>
<dbReference type="PANTHER" id="PTHR33823:SF4">
    <property type="entry name" value="GENERAL STRESS PROTEIN 16O"/>
    <property type="match status" value="1"/>
</dbReference>
<evidence type="ECO:0000313" key="6">
    <source>
        <dbReference type="EMBL" id="OGN12733.1"/>
    </source>
</evidence>
<sequence length="123" mass="14160">MDKIEQEKLLKSLKEEEKTILVELNELARKNPKAEGDFNVPFIDEGNSLDENAREITEFERTKVIVDNLEKRSKDIRASIEKLEKGTYGQCEKCSIKIDTERLKVVPAARFCISCAKIYSHEV</sequence>
<name>A0A1F8FHZ8_9BACT</name>
<reference evidence="6 7" key="1">
    <citation type="journal article" date="2016" name="Nat. Commun.">
        <title>Thousands of microbial genomes shed light on interconnected biogeochemical processes in an aquifer system.</title>
        <authorList>
            <person name="Anantharaman K."/>
            <person name="Brown C.T."/>
            <person name="Hug L.A."/>
            <person name="Sharon I."/>
            <person name="Castelle C.J."/>
            <person name="Probst A.J."/>
            <person name="Thomas B.C."/>
            <person name="Singh A."/>
            <person name="Wilkins M.J."/>
            <person name="Karaoz U."/>
            <person name="Brodie E.L."/>
            <person name="Williams K.H."/>
            <person name="Hubbard S.S."/>
            <person name="Banfield J.F."/>
        </authorList>
    </citation>
    <scope>NUCLEOTIDE SEQUENCE [LARGE SCALE GENOMIC DNA]</scope>
</reference>
<keyword evidence="1" id="KW-0479">Metal-binding</keyword>
<dbReference type="InterPro" id="IPR020458">
    <property type="entry name" value="Znf_DskA_TraR_CS"/>
</dbReference>
<dbReference type="PROSITE" id="PS51128">
    <property type="entry name" value="ZF_DKSA_2"/>
    <property type="match status" value="1"/>
</dbReference>
<protein>
    <recommendedName>
        <fullName evidence="5">Zinc finger DksA/TraR C4-type domain-containing protein</fullName>
    </recommendedName>
</protein>
<feature type="zinc finger region" description="dksA C4-type" evidence="4">
    <location>
        <begin position="91"/>
        <end position="115"/>
    </location>
</feature>
<evidence type="ECO:0000256" key="1">
    <source>
        <dbReference type="ARBA" id="ARBA00022723"/>
    </source>
</evidence>
<comment type="caution">
    <text evidence="6">The sequence shown here is derived from an EMBL/GenBank/DDBJ whole genome shotgun (WGS) entry which is preliminary data.</text>
</comment>
<gene>
    <name evidence="6" type="ORF">A3C71_01605</name>
</gene>